<reference evidence="6 7" key="1">
    <citation type="submission" date="2018-04" db="EMBL/GenBank/DDBJ databases">
        <title>Massilia violaceinigra sp. nov., a novel purple-pigmented bacterium isolated from Tianshan glacier, Xinjiang, China.</title>
        <authorList>
            <person name="Wang H."/>
        </authorList>
    </citation>
    <scope>NUCLEOTIDE SEQUENCE [LARGE SCALE GENOMIC DNA]</scope>
    <source>
        <strain evidence="6 7">B448-2</strain>
    </source>
</reference>
<proteinExistence type="inferred from homology"/>
<evidence type="ECO:0000256" key="2">
    <source>
        <dbReference type="ARBA" id="ARBA00022723"/>
    </source>
</evidence>
<name>A0A2U2HHF1_9BURK</name>
<comment type="similarity">
    <text evidence="1">Belongs to the Gfa family.</text>
</comment>
<comment type="caution">
    <text evidence="6">The sequence shown here is derived from an EMBL/GenBank/DDBJ whole genome shotgun (WGS) entry which is preliminary data.</text>
</comment>
<evidence type="ECO:0000256" key="3">
    <source>
        <dbReference type="ARBA" id="ARBA00022833"/>
    </source>
</evidence>
<dbReference type="GO" id="GO:0046872">
    <property type="term" value="F:metal ion binding"/>
    <property type="evidence" value="ECO:0007669"/>
    <property type="project" value="UniProtKB-KW"/>
</dbReference>
<evidence type="ECO:0000256" key="1">
    <source>
        <dbReference type="ARBA" id="ARBA00005495"/>
    </source>
</evidence>
<evidence type="ECO:0000256" key="4">
    <source>
        <dbReference type="ARBA" id="ARBA00023239"/>
    </source>
</evidence>
<dbReference type="PANTHER" id="PTHR33337:SF40">
    <property type="entry name" value="CENP-V_GFA DOMAIN-CONTAINING PROTEIN-RELATED"/>
    <property type="match status" value="1"/>
</dbReference>
<keyword evidence="7" id="KW-1185">Reference proteome</keyword>
<evidence type="ECO:0000259" key="5">
    <source>
        <dbReference type="PROSITE" id="PS51891"/>
    </source>
</evidence>
<gene>
    <name evidence="6" type="ORF">C7C56_018090</name>
</gene>
<dbReference type="PROSITE" id="PS51891">
    <property type="entry name" value="CENP_V_GFA"/>
    <property type="match status" value="1"/>
</dbReference>
<keyword evidence="3" id="KW-0862">Zinc</keyword>
<protein>
    <submittedName>
        <fullName evidence="6">GFA family protein</fullName>
    </submittedName>
</protein>
<dbReference type="OrthoDB" id="327703at2"/>
<dbReference type="PANTHER" id="PTHR33337">
    <property type="entry name" value="GFA DOMAIN-CONTAINING PROTEIN"/>
    <property type="match status" value="1"/>
</dbReference>
<keyword evidence="2" id="KW-0479">Metal-binding</keyword>
<dbReference type="GO" id="GO:0016846">
    <property type="term" value="F:carbon-sulfur lyase activity"/>
    <property type="evidence" value="ECO:0007669"/>
    <property type="project" value="InterPro"/>
</dbReference>
<dbReference type="AlphaFoldDB" id="A0A2U2HHF1"/>
<evidence type="ECO:0000313" key="6">
    <source>
        <dbReference type="EMBL" id="PWF45099.1"/>
    </source>
</evidence>
<dbReference type="Pfam" id="PF04828">
    <property type="entry name" value="GFA"/>
    <property type="match status" value="1"/>
</dbReference>
<dbReference type="EMBL" id="PXWF02000257">
    <property type="protein sequence ID" value="PWF45099.1"/>
    <property type="molecule type" value="Genomic_DNA"/>
</dbReference>
<dbReference type="InterPro" id="IPR006913">
    <property type="entry name" value="CENP-V/GFA"/>
</dbReference>
<evidence type="ECO:0000313" key="7">
    <source>
        <dbReference type="Proteomes" id="UP000241421"/>
    </source>
</evidence>
<accession>A0A2U2HHF1</accession>
<feature type="domain" description="CENP-V/GFA" evidence="5">
    <location>
        <begin position="2"/>
        <end position="105"/>
    </location>
</feature>
<keyword evidence="4" id="KW-0456">Lyase</keyword>
<dbReference type="Proteomes" id="UP000241421">
    <property type="component" value="Unassembled WGS sequence"/>
</dbReference>
<dbReference type="Gene3D" id="3.90.1590.10">
    <property type="entry name" value="glutathione-dependent formaldehyde- activating enzyme (gfa)"/>
    <property type="match status" value="1"/>
</dbReference>
<dbReference type="InterPro" id="IPR011057">
    <property type="entry name" value="Mss4-like_sf"/>
</dbReference>
<sequence length="132" mass="14073">MFNGGCFCGAVRYRASAQRVEATICHCTICRRTTGAPFVAWFSLPAADFTVLAGTPSALRSSTHATRTFCAACGTQLTFIDDATPGEVDVTIGSLDEPDLIAPADHTFTRGKLAWVRLADDLPQFQASRANG</sequence>
<dbReference type="SUPFAM" id="SSF51316">
    <property type="entry name" value="Mss4-like"/>
    <property type="match status" value="1"/>
</dbReference>
<dbReference type="RefSeq" id="WP_106758768.1">
    <property type="nucleotide sequence ID" value="NZ_PXWF02000257.1"/>
</dbReference>
<organism evidence="6 7">
    <name type="scientific">Massilia glaciei</name>
    <dbReference type="NCBI Taxonomy" id="1524097"/>
    <lineage>
        <taxon>Bacteria</taxon>
        <taxon>Pseudomonadati</taxon>
        <taxon>Pseudomonadota</taxon>
        <taxon>Betaproteobacteria</taxon>
        <taxon>Burkholderiales</taxon>
        <taxon>Oxalobacteraceae</taxon>
        <taxon>Telluria group</taxon>
        <taxon>Massilia</taxon>
    </lineage>
</organism>